<dbReference type="SMART" id="SM00645">
    <property type="entry name" value="Pept_C1"/>
    <property type="match status" value="1"/>
</dbReference>
<evidence type="ECO:0000259" key="3">
    <source>
        <dbReference type="SMART" id="SM00645"/>
    </source>
</evidence>
<dbReference type="Pfam" id="PF00112">
    <property type="entry name" value="Peptidase_C1"/>
    <property type="match status" value="1"/>
</dbReference>
<comment type="similarity">
    <text evidence="1">Belongs to the peptidase C1 family.</text>
</comment>
<dbReference type="PROSITE" id="PS00639">
    <property type="entry name" value="THIOL_PROTEASE_HIS"/>
    <property type="match status" value="1"/>
</dbReference>
<sequence length="559" mass="62003">MGYRIPSSVTCYLDNIIGEDIYIYNMSSIKFGLAFKNKEVTMSLFCALAFLWIALCLGQLEHPSDAPRGAALFDEFNAHFGHLYRSSEEYETAREHFRRNLALLNASHAQNISHLRSILKRTEGKVTYGLNPTLNRDISQNGYIPVDPADIVDAGTPWHRLLLSLKWLFLKFDHPGSTGLGNNNESCKQLIYCLRNPLSVLSSLPSSVDLRELGLVDLSRDQGRCGSCWAMASAAFYEISVRSTRSYFQSDSAVDDVFKDPHFKASEQYIMNKSYGRPYDNNYCEGGNYIKVSRDYAIHQELDTLESLTNFPLTSAKLSANPSSIDRDTPKKVTNAFIPGDTVDINGYPTSLICIYQDDFSTEFKSSINVAKSFLARGIPIVITMNTLANGKEAEAALQAYKSGILDIPCNVKTTNHEVVIVGYGKKNGTDVWVVRNSWGATWGSHGHFYVPIGKNSLCTERDLYAEIPRYFPLNGGAANQLYADRASPLTDNVWSGILQRGNADSLDADPPPKSMSSKSIAIIVPLVLLPIIIAVVALLTYIFCCKKKKTDSHKGPCV</sequence>
<dbReference type="SUPFAM" id="SSF54001">
    <property type="entry name" value="Cysteine proteinases"/>
    <property type="match status" value="1"/>
</dbReference>
<accession>A0A132NMC3</accession>
<feature type="transmembrane region" description="Helical" evidence="2">
    <location>
        <begin position="521"/>
        <end position="545"/>
    </location>
</feature>
<proteinExistence type="inferred from homology"/>
<keyword evidence="2" id="KW-0472">Membrane</keyword>
<keyword evidence="2" id="KW-0812">Transmembrane</keyword>
<dbReference type="InterPro" id="IPR000668">
    <property type="entry name" value="Peptidase_C1A_C"/>
</dbReference>
<dbReference type="Proteomes" id="UP000070089">
    <property type="component" value="Unassembled WGS sequence"/>
</dbReference>
<dbReference type="InterPro" id="IPR025660">
    <property type="entry name" value="Pept_his_AS"/>
</dbReference>
<evidence type="ECO:0000256" key="2">
    <source>
        <dbReference type="SAM" id="Phobius"/>
    </source>
</evidence>
<dbReference type="VEuPathDB" id="GiardiaDB:QR46_4805"/>
<dbReference type="InterPro" id="IPR039417">
    <property type="entry name" value="Peptidase_C1A_papain-like"/>
</dbReference>
<dbReference type="GO" id="GO:0008234">
    <property type="term" value="F:cysteine-type peptidase activity"/>
    <property type="evidence" value="ECO:0007669"/>
    <property type="project" value="InterPro"/>
</dbReference>
<feature type="domain" description="Peptidase C1A papain C-terminal" evidence="3">
    <location>
        <begin position="204"/>
        <end position="470"/>
    </location>
</feature>
<dbReference type="CDD" id="cd02248">
    <property type="entry name" value="Peptidase_C1A"/>
    <property type="match status" value="1"/>
</dbReference>
<dbReference type="OrthoDB" id="190265at2759"/>
<dbReference type="PANTHER" id="PTHR12411">
    <property type="entry name" value="CYSTEINE PROTEASE FAMILY C1-RELATED"/>
    <property type="match status" value="1"/>
</dbReference>
<evidence type="ECO:0000313" key="5">
    <source>
        <dbReference type="Proteomes" id="UP000070089"/>
    </source>
</evidence>
<organism evidence="4 5">
    <name type="scientific">Giardia duodenalis assemblage B</name>
    <dbReference type="NCBI Taxonomy" id="1394984"/>
    <lineage>
        <taxon>Eukaryota</taxon>
        <taxon>Metamonada</taxon>
        <taxon>Diplomonadida</taxon>
        <taxon>Hexamitidae</taxon>
        <taxon>Giardiinae</taxon>
        <taxon>Giardia</taxon>
    </lineage>
</organism>
<dbReference type="InterPro" id="IPR013128">
    <property type="entry name" value="Peptidase_C1A"/>
</dbReference>
<comment type="caution">
    <text evidence="4">The sequence shown here is derived from an EMBL/GenBank/DDBJ whole genome shotgun (WGS) entry which is preliminary data.</text>
</comment>
<protein>
    <submittedName>
        <fullName evidence="4">Dynein heavy chain</fullName>
    </submittedName>
</protein>
<gene>
    <name evidence="4" type="ORF">QR46_4805</name>
</gene>
<reference evidence="4 5" key="1">
    <citation type="journal article" date="2015" name="Mol. Biochem. Parasitol.">
        <title>Identification of polymorphic genes for use in assemblage B genotyping assays through comparative genomics of multiple assemblage B Giardia duodenalis isolates.</title>
        <authorList>
            <person name="Wielinga C."/>
            <person name="Thompson R.C."/>
            <person name="Monis P."/>
            <person name="Ryan U."/>
        </authorList>
    </citation>
    <scope>NUCLEOTIDE SEQUENCE [LARGE SCALE GENOMIC DNA]</scope>
    <source>
        <strain evidence="4 5">BAH15c1</strain>
    </source>
</reference>
<dbReference type="InterPro" id="IPR038765">
    <property type="entry name" value="Papain-like_cys_pep_sf"/>
</dbReference>
<dbReference type="Gene3D" id="3.90.70.10">
    <property type="entry name" value="Cysteine proteinases"/>
    <property type="match status" value="1"/>
</dbReference>
<evidence type="ECO:0000313" key="4">
    <source>
        <dbReference type="EMBL" id="KWX11235.1"/>
    </source>
</evidence>
<dbReference type="PROSITE" id="PS00139">
    <property type="entry name" value="THIOL_PROTEASE_CYS"/>
    <property type="match status" value="1"/>
</dbReference>
<dbReference type="InterPro" id="IPR000169">
    <property type="entry name" value="Pept_cys_AS"/>
</dbReference>
<dbReference type="GO" id="GO:0006508">
    <property type="term" value="P:proteolysis"/>
    <property type="evidence" value="ECO:0007669"/>
    <property type="project" value="InterPro"/>
</dbReference>
<name>A0A132NMC3_GIAIN</name>
<dbReference type="AlphaFoldDB" id="A0A132NMC3"/>
<keyword evidence="2" id="KW-1133">Transmembrane helix</keyword>
<dbReference type="PRINTS" id="PR00705">
    <property type="entry name" value="PAPAIN"/>
</dbReference>
<dbReference type="EMBL" id="JXTI01000233">
    <property type="protein sequence ID" value="KWX11235.1"/>
    <property type="molecule type" value="Genomic_DNA"/>
</dbReference>
<evidence type="ECO:0000256" key="1">
    <source>
        <dbReference type="ARBA" id="ARBA00008455"/>
    </source>
</evidence>